<dbReference type="EC" id="6.3.5.-" evidence="1"/>
<dbReference type="OrthoDB" id="5295223at2"/>
<keyword evidence="4" id="KW-1185">Reference proteome</keyword>
<dbReference type="NCBIfam" id="TIGR00135">
    <property type="entry name" value="gatC"/>
    <property type="match status" value="1"/>
</dbReference>
<evidence type="ECO:0000313" key="3">
    <source>
        <dbReference type="EMBL" id="ANI92726.1"/>
    </source>
</evidence>
<dbReference type="RefSeq" id="WP_067472103.1">
    <property type="nucleotide sequence ID" value="NZ_CP015961.1"/>
</dbReference>
<comment type="subunit">
    <text evidence="1">Heterotrimer of A, B and C subunits.</text>
</comment>
<dbReference type="PANTHER" id="PTHR15004:SF0">
    <property type="entry name" value="GLUTAMYL-TRNA(GLN) AMIDOTRANSFERASE SUBUNIT C, MITOCHONDRIAL"/>
    <property type="match status" value="1"/>
</dbReference>
<dbReference type="Gene3D" id="1.10.20.60">
    <property type="entry name" value="Glu-tRNAGln amidotransferase C subunit, N-terminal domain"/>
    <property type="match status" value="1"/>
</dbReference>
<dbReference type="PANTHER" id="PTHR15004">
    <property type="entry name" value="GLUTAMYL-TRNA(GLN) AMIDOTRANSFERASE SUBUNIT C, MITOCHONDRIAL"/>
    <property type="match status" value="1"/>
</dbReference>
<dbReference type="InterPro" id="IPR036113">
    <property type="entry name" value="Asp/Glu-ADT_sf_sub_c"/>
</dbReference>
<evidence type="ECO:0000256" key="2">
    <source>
        <dbReference type="SAM" id="MobiDB-lite"/>
    </source>
</evidence>
<comment type="similarity">
    <text evidence="1">Belongs to the GatC family.</text>
</comment>
<dbReference type="GO" id="GO:0050566">
    <property type="term" value="F:asparaginyl-tRNA synthase (glutamine-hydrolyzing) activity"/>
    <property type="evidence" value="ECO:0007669"/>
    <property type="project" value="RHEA"/>
</dbReference>
<keyword evidence="1" id="KW-0436">Ligase</keyword>
<organism evidence="3 4">
    <name type="scientific">Dietzia timorensis</name>
    <dbReference type="NCBI Taxonomy" id="499555"/>
    <lineage>
        <taxon>Bacteria</taxon>
        <taxon>Bacillati</taxon>
        <taxon>Actinomycetota</taxon>
        <taxon>Actinomycetes</taxon>
        <taxon>Mycobacteriales</taxon>
        <taxon>Dietziaceae</taxon>
        <taxon>Dietzia</taxon>
    </lineage>
</organism>
<keyword evidence="1" id="KW-0547">Nucleotide-binding</keyword>
<evidence type="ECO:0000313" key="4">
    <source>
        <dbReference type="Proteomes" id="UP000186104"/>
    </source>
</evidence>
<evidence type="ECO:0000256" key="1">
    <source>
        <dbReference type="HAMAP-Rule" id="MF_00122"/>
    </source>
</evidence>
<dbReference type="InterPro" id="IPR003837">
    <property type="entry name" value="GatC"/>
</dbReference>
<dbReference type="SUPFAM" id="SSF141000">
    <property type="entry name" value="Glu-tRNAGln amidotransferase C subunit"/>
    <property type="match status" value="1"/>
</dbReference>
<accession>A0A173LK76</accession>
<dbReference type="AlphaFoldDB" id="A0A173LK76"/>
<feature type="region of interest" description="Disordered" evidence="2">
    <location>
        <begin position="73"/>
        <end position="98"/>
    </location>
</feature>
<dbReference type="STRING" id="499555.BJL86_1958"/>
<dbReference type="Pfam" id="PF02686">
    <property type="entry name" value="GatC"/>
    <property type="match status" value="1"/>
</dbReference>
<comment type="catalytic activity">
    <reaction evidence="1">
        <text>L-aspartyl-tRNA(Asn) + L-glutamine + ATP + H2O = L-asparaginyl-tRNA(Asn) + L-glutamate + ADP + phosphate + 2 H(+)</text>
        <dbReference type="Rhea" id="RHEA:14513"/>
        <dbReference type="Rhea" id="RHEA-COMP:9674"/>
        <dbReference type="Rhea" id="RHEA-COMP:9677"/>
        <dbReference type="ChEBI" id="CHEBI:15377"/>
        <dbReference type="ChEBI" id="CHEBI:15378"/>
        <dbReference type="ChEBI" id="CHEBI:29985"/>
        <dbReference type="ChEBI" id="CHEBI:30616"/>
        <dbReference type="ChEBI" id="CHEBI:43474"/>
        <dbReference type="ChEBI" id="CHEBI:58359"/>
        <dbReference type="ChEBI" id="CHEBI:78515"/>
        <dbReference type="ChEBI" id="CHEBI:78516"/>
        <dbReference type="ChEBI" id="CHEBI:456216"/>
    </reaction>
</comment>
<dbReference type="KEGG" id="dtm:BJL86_1958"/>
<comment type="catalytic activity">
    <reaction evidence="1">
        <text>L-glutamyl-tRNA(Gln) + L-glutamine + ATP + H2O = L-glutaminyl-tRNA(Gln) + L-glutamate + ADP + phosphate + H(+)</text>
        <dbReference type="Rhea" id="RHEA:17521"/>
        <dbReference type="Rhea" id="RHEA-COMP:9681"/>
        <dbReference type="Rhea" id="RHEA-COMP:9684"/>
        <dbReference type="ChEBI" id="CHEBI:15377"/>
        <dbReference type="ChEBI" id="CHEBI:15378"/>
        <dbReference type="ChEBI" id="CHEBI:29985"/>
        <dbReference type="ChEBI" id="CHEBI:30616"/>
        <dbReference type="ChEBI" id="CHEBI:43474"/>
        <dbReference type="ChEBI" id="CHEBI:58359"/>
        <dbReference type="ChEBI" id="CHEBI:78520"/>
        <dbReference type="ChEBI" id="CHEBI:78521"/>
        <dbReference type="ChEBI" id="CHEBI:456216"/>
    </reaction>
</comment>
<dbReference type="GO" id="GO:0050567">
    <property type="term" value="F:glutaminyl-tRNA synthase (glutamine-hydrolyzing) activity"/>
    <property type="evidence" value="ECO:0007669"/>
    <property type="project" value="UniProtKB-UniRule"/>
</dbReference>
<comment type="function">
    <text evidence="1">Allows the formation of correctly charged Asn-tRNA(Asn) or Gln-tRNA(Gln) through the transamidation of misacylated Asp-tRNA(Asn) or Glu-tRNA(Gln) in organisms which lack either or both of asparaginyl-tRNA or glutaminyl-tRNA synthetases. The reaction takes place in the presence of glutamine and ATP through an activated phospho-Asp-tRNA(Asn) or phospho-Glu-tRNA(Gln).</text>
</comment>
<keyword evidence="3" id="KW-0808">Transferase</keyword>
<dbReference type="HAMAP" id="MF_00122">
    <property type="entry name" value="GatC"/>
    <property type="match status" value="1"/>
</dbReference>
<dbReference type="Proteomes" id="UP000186104">
    <property type="component" value="Chromosome"/>
</dbReference>
<reference evidence="3 4" key="1">
    <citation type="submission" date="2016-06" db="EMBL/GenBank/DDBJ databases">
        <title>Complete genome sequence of a saline-alkali tolerant type strain Dietzia timorensis ID05-A0528T.</title>
        <authorList>
            <person name="Wu X."/>
        </authorList>
    </citation>
    <scope>NUCLEOTIDE SEQUENCE [LARGE SCALE GENOMIC DNA]</scope>
    <source>
        <strain evidence="3 4">ID05-A0528</strain>
    </source>
</reference>
<sequence>MSAISRDDVAHLAKLSRLGLTDSELDEFAGQLEKILEHVATVSDVAGDDIPAMSHPTPIVNVNREDERVAGLTPDEALDQAPKSAQQRFQVPQILGED</sequence>
<name>A0A173LK76_9ACTN</name>
<dbReference type="GO" id="GO:0005524">
    <property type="term" value="F:ATP binding"/>
    <property type="evidence" value="ECO:0007669"/>
    <property type="project" value="UniProtKB-KW"/>
</dbReference>
<gene>
    <name evidence="1" type="primary">gatC</name>
    <name evidence="3" type="ORF">BJL86_1958</name>
</gene>
<protein>
    <recommendedName>
        <fullName evidence="1">Aspartyl/glutamyl-tRNA(Asn/Gln) amidotransferase subunit C</fullName>
        <shortName evidence="1">Asp/Glu-ADT subunit C</shortName>
        <ecNumber evidence="1">6.3.5.-</ecNumber>
    </recommendedName>
</protein>
<proteinExistence type="inferred from homology"/>
<dbReference type="GO" id="GO:0006412">
    <property type="term" value="P:translation"/>
    <property type="evidence" value="ECO:0007669"/>
    <property type="project" value="UniProtKB-UniRule"/>
</dbReference>
<dbReference type="GO" id="GO:0070681">
    <property type="term" value="P:glutaminyl-tRNAGln biosynthesis via transamidation"/>
    <property type="evidence" value="ECO:0007669"/>
    <property type="project" value="TreeGrafter"/>
</dbReference>
<dbReference type="GO" id="GO:0016740">
    <property type="term" value="F:transferase activity"/>
    <property type="evidence" value="ECO:0007669"/>
    <property type="project" value="UniProtKB-KW"/>
</dbReference>
<dbReference type="EMBL" id="CP015961">
    <property type="protein sequence ID" value="ANI92726.1"/>
    <property type="molecule type" value="Genomic_DNA"/>
</dbReference>
<dbReference type="GO" id="GO:0006450">
    <property type="term" value="P:regulation of translational fidelity"/>
    <property type="evidence" value="ECO:0007669"/>
    <property type="project" value="InterPro"/>
</dbReference>
<keyword evidence="1" id="KW-0067">ATP-binding</keyword>
<keyword evidence="1" id="KW-0648">Protein biosynthesis</keyword>